<dbReference type="EMBL" id="NJEU01001431">
    <property type="protein sequence ID" value="PHH67483.1"/>
    <property type="molecule type" value="Genomic_DNA"/>
</dbReference>
<organism evidence="2 3">
    <name type="scientific">Ophiocordyceps australis</name>
    <dbReference type="NCBI Taxonomy" id="1399860"/>
    <lineage>
        <taxon>Eukaryota</taxon>
        <taxon>Fungi</taxon>
        <taxon>Dikarya</taxon>
        <taxon>Ascomycota</taxon>
        <taxon>Pezizomycotina</taxon>
        <taxon>Sordariomycetes</taxon>
        <taxon>Hypocreomycetidae</taxon>
        <taxon>Hypocreales</taxon>
        <taxon>Ophiocordycipitaceae</taxon>
        <taxon>Ophiocordyceps</taxon>
    </lineage>
</organism>
<evidence type="ECO:0000313" key="3">
    <source>
        <dbReference type="Proteomes" id="UP000224854"/>
    </source>
</evidence>
<keyword evidence="3" id="KW-1185">Reference proteome</keyword>
<dbReference type="AlphaFoldDB" id="A0A2C5YIM6"/>
<evidence type="ECO:0000256" key="1">
    <source>
        <dbReference type="SAM" id="MobiDB-lite"/>
    </source>
</evidence>
<feature type="region of interest" description="Disordered" evidence="1">
    <location>
        <begin position="53"/>
        <end position="99"/>
    </location>
</feature>
<protein>
    <submittedName>
        <fullName evidence="2">Uncharacterized protein</fullName>
    </submittedName>
</protein>
<accession>A0A2C5YIM6</accession>
<gene>
    <name evidence="2" type="ORF">CDD82_1445</name>
</gene>
<comment type="caution">
    <text evidence="2">The sequence shown here is derived from an EMBL/GenBank/DDBJ whole genome shotgun (WGS) entry which is preliminary data.</text>
</comment>
<proteinExistence type="predicted"/>
<dbReference type="Proteomes" id="UP000224854">
    <property type="component" value="Unassembled WGS sequence"/>
</dbReference>
<feature type="compositionally biased region" description="Basic and acidic residues" evidence="1">
    <location>
        <begin position="80"/>
        <end position="99"/>
    </location>
</feature>
<name>A0A2C5YIM6_9HYPO</name>
<evidence type="ECO:0000313" key="2">
    <source>
        <dbReference type="EMBL" id="PHH67483.1"/>
    </source>
</evidence>
<sequence length="123" mass="13353">MASVQLATVVIENNVAGTACVTIHPSPKIEFGFEWLSFGLSVPLFVSALHPQLDRPSPTTSAHSQKDRFQSLSGSSAARNEQETVHRSRGLSSREMENKHAFRPVNRISRLLAATIALAVSVT</sequence>
<feature type="compositionally biased region" description="Polar residues" evidence="1">
    <location>
        <begin position="70"/>
        <end position="79"/>
    </location>
</feature>
<reference evidence="2 3" key="1">
    <citation type="submission" date="2017-06" db="EMBL/GenBank/DDBJ databases">
        <title>Ant-infecting Ophiocordyceps genomes reveal a high diversity of potential behavioral manipulation genes and a possible major role for enterotoxins.</title>
        <authorList>
            <person name="De Bekker C."/>
            <person name="Evans H.C."/>
            <person name="Brachmann A."/>
            <person name="Hughes D.P."/>
        </authorList>
    </citation>
    <scope>NUCLEOTIDE SEQUENCE [LARGE SCALE GENOMIC DNA]</scope>
    <source>
        <strain evidence="2 3">1348a</strain>
    </source>
</reference>